<reference evidence="7" key="1">
    <citation type="submission" date="2015-02" db="EMBL/GenBank/DDBJ databases">
        <title>Genome sequencing for Strongylocentrotus purpuratus.</title>
        <authorList>
            <person name="Murali S."/>
            <person name="Liu Y."/>
            <person name="Vee V."/>
            <person name="English A."/>
            <person name="Wang M."/>
            <person name="Skinner E."/>
            <person name="Han Y."/>
            <person name="Muzny D.M."/>
            <person name="Worley K.C."/>
            <person name="Gibbs R.A."/>
        </authorList>
    </citation>
    <scope>NUCLEOTIDE SEQUENCE</scope>
</reference>
<dbReference type="EnsemblMetazoa" id="XM_030982121">
    <property type="protein sequence ID" value="XP_030837981"/>
    <property type="gene ID" value="LOC105438041"/>
</dbReference>
<dbReference type="GO" id="GO:0005886">
    <property type="term" value="C:plasma membrane"/>
    <property type="evidence" value="ECO:0000318"/>
    <property type="project" value="GO_Central"/>
</dbReference>
<evidence type="ECO:0000313" key="7">
    <source>
        <dbReference type="Proteomes" id="UP000007110"/>
    </source>
</evidence>
<dbReference type="SMART" id="SM00082">
    <property type="entry name" value="LRRCT"/>
    <property type="match status" value="1"/>
</dbReference>
<dbReference type="SUPFAM" id="SSF52058">
    <property type="entry name" value="L domain-like"/>
    <property type="match status" value="1"/>
</dbReference>
<dbReference type="Pfam" id="PF13855">
    <property type="entry name" value="LRR_8"/>
    <property type="match status" value="1"/>
</dbReference>
<evidence type="ECO:0000256" key="2">
    <source>
        <dbReference type="ARBA" id="ARBA00022729"/>
    </source>
</evidence>
<dbReference type="OrthoDB" id="6343311at2759"/>
<keyword evidence="1" id="KW-0433">Leucine-rich repeat</keyword>
<keyword evidence="2" id="KW-0732">Signal</keyword>
<accession>A0A7M7NKG6</accession>
<feature type="domain" description="LRRCT" evidence="5">
    <location>
        <begin position="176"/>
        <end position="230"/>
    </location>
</feature>
<dbReference type="InterPro" id="IPR003591">
    <property type="entry name" value="Leu-rich_rpt_typical-subtyp"/>
</dbReference>
<dbReference type="PANTHER" id="PTHR24369">
    <property type="entry name" value="ANTIGEN BSP, PUTATIVE-RELATED"/>
    <property type="match status" value="1"/>
</dbReference>
<feature type="region of interest" description="Disordered" evidence="4">
    <location>
        <begin position="264"/>
        <end position="293"/>
    </location>
</feature>
<feature type="compositionally biased region" description="Basic and acidic residues" evidence="4">
    <location>
        <begin position="635"/>
        <end position="648"/>
    </location>
</feature>
<feature type="region of interest" description="Disordered" evidence="4">
    <location>
        <begin position="622"/>
        <end position="655"/>
    </location>
</feature>
<dbReference type="InterPro" id="IPR050541">
    <property type="entry name" value="LRR_TM_domain-containing"/>
</dbReference>
<dbReference type="PANTHER" id="PTHR24369:SF210">
    <property type="entry name" value="CHAOPTIN-RELATED"/>
    <property type="match status" value="1"/>
</dbReference>
<evidence type="ECO:0000256" key="1">
    <source>
        <dbReference type="ARBA" id="ARBA00022614"/>
    </source>
</evidence>
<dbReference type="KEGG" id="spu:105438041"/>
<organism evidence="6 7">
    <name type="scientific">Strongylocentrotus purpuratus</name>
    <name type="common">Purple sea urchin</name>
    <dbReference type="NCBI Taxonomy" id="7668"/>
    <lineage>
        <taxon>Eukaryota</taxon>
        <taxon>Metazoa</taxon>
        <taxon>Echinodermata</taxon>
        <taxon>Eleutherozoa</taxon>
        <taxon>Echinozoa</taxon>
        <taxon>Echinoidea</taxon>
        <taxon>Euechinoidea</taxon>
        <taxon>Echinacea</taxon>
        <taxon>Camarodonta</taxon>
        <taxon>Echinidea</taxon>
        <taxon>Strongylocentrotidae</taxon>
        <taxon>Strongylocentrotus</taxon>
    </lineage>
</organism>
<keyword evidence="7" id="KW-1185">Reference proteome</keyword>
<dbReference type="Proteomes" id="UP000007110">
    <property type="component" value="Unassembled WGS sequence"/>
</dbReference>
<feature type="region of interest" description="Disordered" evidence="4">
    <location>
        <begin position="418"/>
        <end position="446"/>
    </location>
</feature>
<feature type="region of interest" description="Disordered" evidence="4">
    <location>
        <begin position="305"/>
        <end position="330"/>
    </location>
</feature>
<proteinExistence type="predicted"/>
<name>A0A7M7NKG6_STRPU</name>
<evidence type="ECO:0000259" key="5">
    <source>
        <dbReference type="SMART" id="SM00082"/>
    </source>
</evidence>
<dbReference type="RefSeq" id="XP_030837981.1">
    <property type="nucleotide sequence ID" value="XM_030982121.1"/>
</dbReference>
<dbReference type="PROSITE" id="PS51450">
    <property type="entry name" value="LRR"/>
    <property type="match status" value="1"/>
</dbReference>
<dbReference type="GeneID" id="105438041"/>
<dbReference type="SMART" id="SM00369">
    <property type="entry name" value="LRR_TYP"/>
    <property type="match status" value="3"/>
</dbReference>
<evidence type="ECO:0000313" key="6">
    <source>
        <dbReference type="EnsemblMetazoa" id="XP_030837981"/>
    </source>
</evidence>
<dbReference type="InterPro" id="IPR001611">
    <property type="entry name" value="Leu-rich_rpt"/>
</dbReference>
<dbReference type="InParanoid" id="A0A7M7NKG6"/>
<dbReference type="InterPro" id="IPR000483">
    <property type="entry name" value="Cys-rich_flank_reg_C"/>
</dbReference>
<sequence>MSWNNISNIEKRQSNYSYWGGPTDLDIPLTCGNESSMDALHLKAVPSLKFLDMSRNPVGTLLHRGIFQGLVELRYLILAYCNLKYIEGSYFTDLLSLKHLNISHNNIVRLDSDAFSSIPSVVAIDAKFNAMESVGPYTFGGKDLSFVDLGENALQTLSRDVLPKRFSEFKLRLTQNPLLCDCRITWLHKLITEERIQSVPMSFVDIIGVRCANINGSRLSSIPLSDIPCDPSLNLDTTTPPANEIPKTTSPKILTKGIMSTNAPTMSTLGDTTTPPANEIPKTTSPKILTNGNMFTNAPTMSTLGDTTTPPANEIPKTTSPKILTKGNMSTNAPTMSTLGDVNRETGVSSACGQNNAMQDKGTSQFFSSTNTVYITVWLLLAVVVFLAGKQQCGQHCRNKFIRARPVIYQDINSGLVMRPSPTRSPSVDFDTNHVQTNRNHPLSGHRIRLASQDFKPAPPPPPPRRREDLGQAITQTSPLEDHTEQRLRNNPVLHSKRVVKHSYFCNGLGSVQHRDGSLTALTQDLGDGNNCSEVLAKPRVPRHMHFRDHVATAPGCPLKTKVPRNEFHSAVTKALIREEASDFICVTRETKASNSNLTETTDGGADQEGALMRRQYFLDSNGSTCGTSNSTSLRGDDFERDRESHESGDDDYDDTSGVIIYHINQDEFATRTTDPGMLMKELAVSSYSSEDDFDCGIPNPEMDYDDSIEIELESEKLSNTVCSFGLADDDNLVSESFITTEVIFQETAV</sequence>
<evidence type="ECO:0000256" key="3">
    <source>
        <dbReference type="ARBA" id="ARBA00022737"/>
    </source>
</evidence>
<evidence type="ECO:0000256" key="4">
    <source>
        <dbReference type="SAM" id="MobiDB-lite"/>
    </source>
</evidence>
<dbReference type="InterPro" id="IPR032675">
    <property type="entry name" value="LRR_dom_sf"/>
</dbReference>
<feature type="compositionally biased region" description="Low complexity" evidence="4">
    <location>
        <begin position="622"/>
        <end position="633"/>
    </location>
</feature>
<dbReference type="Gene3D" id="3.80.10.10">
    <property type="entry name" value="Ribonuclease Inhibitor"/>
    <property type="match status" value="1"/>
</dbReference>
<reference evidence="6" key="2">
    <citation type="submission" date="2021-01" db="UniProtKB">
        <authorList>
            <consortium name="EnsemblMetazoa"/>
        </authorList>
    </citation>
    <scope>IDENTIFICATION</scope>
</reference>
<dbReference type="AlphaFoldDB" id="A0A7M7NKG6"/>
<protein>
    <recommendedName>
        <fullName evidence="5">LRRCT domain-containing protein</fullName>
    </recommendedName>
</protein>
<keyword evidence="3" id="KW-0677">Repeat</keyword>